<dbReference type="Proteomes" id="UP001149411">
    <property type="component" value="Unassembled WGS sequence"/>
</dbReference>
<dbReference type="InterPro" id="IPR007403">
    <property type="entry name" value="DUF456"/>
</dbReference>
<evidence type="ECO:0000256" key="1">
    <source>
        <dbReference type="SAM" id="Phobius"/>
    </source>
</evidence>
<dbReference type="EMBL" id="RKLV01000001">
    <property type="protein sequence ID" value="MCX2817916.1"/>
    <property type="molecule type" value="Genomic_DNA"/>
</dbReference>
<reference evidence="2" key="1">
    <citation type="submission" date="2022-09" db="EMBL/GenBank/DDBJ databases">
        <title>Haloadaptaus new haloarchaeum isolated from saline soil.</title>
        <authorList>
            <person name="Duran-Viseras A."/>
            <person name="Sanchez-Porro C."/>
            <person name="Ventosa A."/>
        </authorList>
    </citation>
    <scope>NUCLEOTIDE SEQUENCE</scope>
    <source>
        <strain evidence="2">F3-133</strain>
    </source>
</reference>
<name>A0A9Q4C2L6_9EURY</name>
<keyword evidence="1" id="KW-0472">Membrane</keyword>
<dbReference type="AlphaFoldDB" id="A0A9Q4C2L6"/>
<dbReference type="Pfam" id="PF04306">
    <property type="entry name" value="DUF456"/>
    <property type="match status" value="1"/>
</dbReference>
<comment type="caution">
    <text evidence="2">The sequence shown here is derived from an EMBL/GenBank/DDBJ whole genome shotgun (WGS) entry which is preliminary data.</text>
</comment>
<sequence length="163" mass="16162">MVLGIDPLVLLAVALATLGVLGSLVPLLPGALLSLAGVYTYWFSTGYTDPGAVVLTALTAVGLLVLAVDWFGGALAAKAGGASTRLSLIAGLAGLGGLLIAGPVGLLLGSAGTVFVVEYRGTGDHRGSLRTAAYTTLGVLATTVMQTVLTFGILVATVVVILV</sequence>
<keyword evidence="1" id="KW-0812">Transmembrane</keyword>
<dbReference type="PANTHER" id="PTHR39165">
    <property type="entry name" value="IG HYPOTHETICAL 17883"/>
    <property type="match status" value="1"/>
</dbReference>
<feature type="transmembrane region" description="Helical" evidence="1">
    <location>
        <begin position="137"/>
        <end position="162"/>
    </location>
</feature>
<proteinExistence type="predicted"/>
<keyword evidence="1" id="KW-1133">Transmembrane helix</keyword>
<evidence type="ECO:0000313" key="2">
    <source>
        <dbReference type="EMBL" id="MCX2817916.1"/>
    </source>
</evidence>
<organism evidence="2 3">
    <name type="scientific">Halorutilus salinus</name>
    <dbReference type="NCBI Taxonomy" id="2487751"/>
    <lineage>
        <taxon>Archaea</taxon>
        <taxon>Methanobacteriati</taxon>
        <taxon>Methanobacteriota</taxon>
        <taxon>Stenosarchaea group</taxon>
        <taxon>Halobacteria</taxon>
        <taxon>Halorutilales</taxon>
        <taxon>Halorutilaceae</taxon>
        <taxon>Halorutilus</taxon>
    </lineage>
</organism>
<dbReference type="RefSeq" id="WP_266085453.1">
    <property type="nucleotide sequence ID" value="NZ_RKLV01000001.1"/>
</dbReference>
<keyword evidence="3" id="KW-1185">Reference proteome</keyword>
<protein>
    <submittedName>
        <fullName evidence="2">DUF456 domain-containing protein</fullName>
    </submittedName>
</protein>
<feature type="transmembrane region" description="Helical" evidence="1">
    <location>
        <begin position="52"/>
        <end position="76"/>
    </location>
</feature>
<feature type="transmembrane region" description="Helical" evidence="1">
    <location>
        <begin position="88"/>
        <end position="117"/>
    </location>
</feature>
<dbReference type="PANTHER" id="PTHR39165:SF1">
    <property type="entry name" value="DUF456 DOMAIN-CONTAINING PROTEIN"/>
    <property type="match status" value="1"/>
</dbReference>
<evidence type="ECO:0000313" key="3">
    <source>
        <dbReference type="Proteomes" id="UP001149411"/>
    </source>
</evidence>
<gene>
    <name evidence="2" type="ORF">EGH25_00885</name>
</gene>
<accession>A0A9Q4C2L6</accession>